<keyword evidence="6 8" id="KW-1133">Transmembrane helix</keyword>
<dbReference type="InterPro" id="IPR030470">
    <property type="entry name" value="UbiA_prenylTrfase_CS"/>
</dbReference>
<comment type="subcellular location">
    <subcellularLocation>
        <location evidence="2">Membrane</location>
        <topology evidence="2">Multi-pass membrane protein</topology>
    </subcellularLocation>
</comment>
<feature type="transmembrane region" description="Helical" evidence="8">
    <location>
        <begin position="22"/>
        <end position="46"/>
    </location>
</feature>
<evidence type="ECO:0000256" key="1">
    <source>
        <dbReference type="ARBA" id="ARBA00001946"/>
    </source>
</evidence>
<dbReference type="AlphaFoldDB" id="A0A382DMW1"/>
<reference evidence="9" key="1">
    <citation type="submission" date="2018-05" db="EMBL/GenBank/DDBJ databases">
        <authorList>
            <person name="Lanie J.A."/>
            <person name="Ng W.-L."/>
            <person name="Kazmierczak K.M."/>
            <person name="Andrzejewski T.M."/>
            <person name="Davidsen T.M."/>
            <person name="Wayne K.J."/>
            <person name="Tettelin H."/>
            <person name="Glass J.I."/>
            <person name="Rusch D."/>
            <person name="Podicherti R."/>
            <person name="Tsui H.-C.T."/>
            <person name="Winkler M.E."/>
        </authorList>
    </citation>
    <scope>NUCLEOTIDE SEQUENCE</scope>
</reference>
<organism evidence="9">
    <name type="scientific">marine metagenome</name>
    <dbReference type="NCBI Taxonomy" id="408172"/>
    <lineage>
        <taxon>unclassified sequences</taxon>
        <taxon>metagenomes</taxon>
        <taxon>ecological metagenomes</taxon>
    </lineage>
</organism>
<dbReference type="InterPro" id="IPR000537">
    <property type="entry name" value="UbiA_prenyltransferase"/>
</dbReference>
<keyword evidence="7 8" id="KW-0472">Membrane</keyword>
<evidence type="ECO:0000256" key="8">
    <source>
        <dbReference type="SAM" id="Phobius"/>
    </source>
</evidence>
<evidence type="ECO:0000256" key="7">
    <source>
        <dbReference type="ARBA" id="ARBA00023136"/>
    </source>
</evidence>
<sequence>MLPCIWGVLAACNSINELKDNLFLIVLFIFGSIIMRSAGCIINDIFDRNFDKKVNRTTLRPLAKGTISMLNAYICFIFLSLLGLSILLSLEKLSIII</sequence>
<dbReference type="InterPro" id="IPR039653">
    <property type="entry name" value="Prenyltransferase"/>
</dbReference>
<dbReference type="PROSITE" id="PS00943">
    <property type="entry name" value="UBIA"/>
    <property type="match status" value="1"/>
</dbReference>
<comment type="cofactor">
    <cofactor evidence="1">
        <name>Mg(2+)</name>
        <dbReference type="ChEBI" id="CHEBI:18420"/>
    </cofactor>
</comment>
<name>A0A382DMW1_9ZZZZ</name>
<comment type="similarity">
    <text evidence="3">Belongs to the UbiA prenyltransferase family.</text>
</comment>
<dbReference type="GO" id="GO:0005743">
    <property type="term" value="C:mitochondrial inner membrane"/>
    <property type="evidence" value="ECO:0007669"/>
    <property type="project" value="TreeGrafter"/>
</dbReference>
<dbReference type="EMBL" id="UINC01040036">
    <property type="protein sequence ID" value="SVB39352.1"/>
    <property type="molecule type" value="Genomic_DNA"/>
</dbReference>
<feature type="transmembrane region" description="Helical" evidence="8">
    <location>
        <begin position="67"/>
        <end position="90"/>
    </location>
</feature>
<dbReference type="PANTHER" id="PTHR11048">
    <property type="entry name" value="PRENYLTRANSFERASES"/>
    <property type="match status" value="1"/>
</dbReference>
<evidence type="ECO:0000256" key="3">
    <source>
        <dbReference type="ARBA" id="ARBA00005985"/>
    </source>
</evidence>
<keyword evidence="4" id="KW-0808">Transferase</keyword>
<dbReference type="GO" id="GO:0016765">
    <property type="term" value="F:transferase activity, transferring alkyl or aryl (other than methyl) groups"/>
    <property type="evidence" value="ECO:0007669"/>
    <property type="project" value="InterPro"/>
</dbReference>
<dbReference type="Pfam" id="PF01040">
    <property type="entry name" value="UbiA"/>
    <property type="match status" value="1"/>
</dbReference>
<evidence type="ECO:0000256" key="5">
    <source>
        <dbReference type="ARBA" id="ARBA00022692"/>
    </source>
</evidence>
<dbReference type="PANTHER" id="PTHR11048:SF28">
    <property type="entry name" value="4-HYDROXYBENZOATE POLYPRENYLTRANSFERASE, MITOCHONDRIAL"/>
    <property type="match status" value="1"/>
</dbReference>
<evidence type="ECO:0000256" key="2">
    <source>
        <dbReference type="ARBA" id="ARBA00004141"/>
    </source>
</evidence>
<evidence type="ECO:0000256" key="4">
    <source>
        <dbReference type="ARBA" id="ARBA00022679"/>
    </source>
</evidence>
<proteinExistence type="inferred from homology"/>
<protein>
    <recommendedName>
        <fullName evidence="10">4-hydroxybenzoate polyprenyltransferase</fullName>
    </recommendedName>
</protein>
<feature type="non-terminal residue" evidence="9">
    <location>
        <position position="97"/>
    </location>
</feature>
<dbReference type="Gene3D" id="1.10.357.140">
    <property type="entry name" value="UbiA prenyltransferase"/>
    <property type="match status" value="1"/>
</dbReference>
<accession>A0A382DMW1</accession>
<evidence type="ECO:0008006" key="10">
    <source>
        <dbReference type="Google" id="ProtNLM"/>
    </source>
</evidence>
<gene>
    <name evidence="9" type="ORF">METZ01_LOCUS192206</name>
</gene>
<dbReference type="GO" id="GO:0006744">
    <property type="term" value="P:ubiquinone biosynthetic process"/>
    <property type="evidence" value="ECO:0007669"/>
    <property type="project" value="TreeGrafter"/>
</dbReference>
<keyword evidence="5 8" id="KW-0812">Transmembrane</keyword>
<dbReference type="InterPro" id="IPR044878">
    <property type="entry name" value="UbiA_sf"/>
</dbReference>
<evidence type="ECO:0000256" key="6">
    <source>
        <dbReference type="ARBA" id="ARBA00022989"/>
    </source>
</evidence>
<evidence type="ECO:0000313" key="9">
    <source>
        <dbReference type="EMBL" id="SVB39352.1"/>
    </source>
</evidence>